<organism evidence="2 3">
    <name type="scientific">Promicromonospora umidemergens</name>
    <dbReference type="NCBI Taxonomy" id="629679"/>
    <lineage>
        <taxon>Bacteria</taxon>
        <taxon>Bacillati</taxon>
        <taxon>Actinomycetota</taxon>
        <taxon>Actinomycetes</taxon>
        <taxon>Micrococcales</taxon>
        <taxon>Promicromonosporaceae</taxon>
        <taxon>Promicromonospora</taxon>
    </lineage>
</organism>
<dbReference type="SUPFAM" id="SSF53474">
    <property type="entry name" value="alpha/beta-Hydrolases"/>
    <property type="match status" value="1"/>
</dbReference>
<dbReference type="EMBL" id="BAABHM010000026">
    <property type="protein sequence ID" value="GAA4717758.1"/>
    <property type="molecule type" value="Genomic_DNA"/>
</dbReference>
<keyword evidence="3" id="KW-1185">Reference proteome</keyword>
<sequence length="65" mass="6837">MSRGGHDRGLGRVPARTETPHPGPVEDCYAGLVWVSDHAEELNIDPNASSSVGRAPAVTSRQASL</sequence>
<dbReference type="InterPro" id="IPR029058">
    <property type="entry name" value="AB_hydrolase_fold"/>
</dbReference>
<reference evidence="3" key="1">
    <citation type="journal article" date="2019" name="Int. J. Syst. Evol. Microbiol.">
        <title>The Global Catalogue of Microorganisms (GCM) 10K type strain sequencing project: providing services to taxonomists for standard genome sequencing and annotation.</title>
        <authorList>
            <consortium name="The Broad Institute Genomics Platform"/>
            <consortium name="The Broad Institute Genome Sequencing Center for Infectious Disease"/>
            <person name="Wu L."/>
            <person name="Ma J."/>
        </authorList>
    </citation>
    <scope>NUCLEOTIDE SEQUENCE [LARGE SCALE GENOMIC DNA]</scope>
    <source>
        <strain evidence="3">JCM 17975</strain>
    </source>
</reference>
<evidence type="ECO:0000313" key="3">
    <source>
        <dbReference type="Proteomes" id="UP001500843"/>
    </source>
</evidence>
<accession>A0ABP8Y0Z8</accession>
<dbReference type="Gene3D" id="3.40.50.1820">
    <property type="entry name" value="alpha/beta hydrolase"/>
    <property type="match status" value="1"/>
</dbReference>
<dbReference type="Proteomes" id="UP001500843">
    <property type="component" value="Unassembled WGS sequence"/>
</dbReference>
<name>A0ABP8Y0Z8_9MICO</name>
<feature type="region of interest" description="Disordered" evidence="1">
    <location>
        <begin position="1"/>
        <end position="27"/>
    </location>
</feature>
<gene>
    <name evidence="2" type="ORF">GCM10023198_46660</name>
</gene>
<evidence type="ECO:0000256" key="1">
    <source>
        <dbReference type="SAM" id="MobiDB-lite"/>
    </source>
</evidence>
<comment type="caution">
    <text evidence="2">The sequence shown here is derived from an EMBL/GenBank/DDBJ whole genome shotgun (WGS) entry which is preliminary data.</text>
</comment>
<feature type="compositionally biased region" description="Basic and acidic residues" evidence="1">
    <location>
        <begin position="1"/>
        <end position="10"/>
    </location>
</feature>
<evidence type="ECO:0000313" key="2">
    <source>
        <dbReference type="EMBL" id="GAA4717758.1"/>
    </source>
</evidence>
<feature type="region of interest" description="Disordered" evidence="1">
    <location>
        <begin position="44"/>
        <end position="65"/>
    </location>
</feature>
<proteinExistence type="predicted"/>
<protein>
    <submittedName>
        <fullName evidence="2">Uncharacterized protein</fullName>
    </submittedName>
</protein>